<dbReference type="SUPFAM" id="SSF46565">
    <property type="entry name" value="Chaperone J-domain"/>
    <property type="match status" value="1"/>
</dbReference>
<dbReference type="NCBIfam" id="NF008035">
    <property type="entry name" value="PRK10767.1"/>
    <property type="match status" value="1"/>
</dbReference>
<dbReference type="SUPFAM" id="SSF49493">
    <property type="entry name" value="HSP40/DnaJ peptide-binding domain"/>
    <property type="match status" value="2"/>
</dbReference>
<dbReference type="PROSITE" id="PS51188">
    <property type="entry name" value="ZF_CR"/>
    <property type="match status" value="1"/>
</dbReference>
<dbReference type="GO" id="GO:0051082">
    <property type="term" value="F:unfolded protein binding"/>
    <property type="evidence" value="ECO:0007669"/>
    <property type="project" value="UniProtKB-UniRule"/>
</dbReference>
<dbReference type="eggNOG" id="COG0484">
    <property type="taxonomic scope" value="Bacteria"/>
</dbReference>
<keyword evidence="1 11" id="KW-0963">Cytoplasm</keyword>
<evidence type="ECO:0000256" key="8">
    <source>
        <dbReference type="ARBA" id="ARBA00023186"/>
    </source>
</evidence>
<dbReference type="PROSITE" id="PS00636">
    <property type="entry name" value="DNAJ_1"/>
    <property type="match status" value="1"/>
</dbReference>
<dbReference type="GO" id="GO:0005524">
    <property type="term" value="F:ATP binding"/>
    <property type="evidence" value="ECO:0007669"/>
    <property type="project" value="InterPro"/>
</dbReference>
<keyword evidence="7 11" id="KW-0346">Stress response</keyword>
<gene>
    <name evidence="11" type="primary">dnaJ</name>
    <name evidence="15" type="ORF">B5G21_00690</name>
</gene>
<dbReference type="SMART" id="SM00271">
    <property type="entry name" value="DnaJ"/>
    <property type="match status" value="1"/>
</dbReference>
<comment type="domain">
    <text evidence="11">The J domain is necessary and sufficient to stimulate DnaK ATPase activity. Zinc center 1 plays an important role in the autonomous, DnaK-independent chaperone activity of DnaJ. Zinc center 2 is essential for interaction with DnaK and for DnaJ activity.</text>
</comment>
<dbReference type="GO" id="GO:0008270">
    <property type="term" value="F:zinc ion binding"/>
    <property type="evidence" value="ECO:0007669"/>
    <property type="project" value="UniProtKB-UniRule"/>
</dbReference>
<feature type="binding site" evidence="11">
    <location>
        <position position="190"/>
    </location>
    <ligand>
        <name>Zn(2+)</name>
        <dbReference type="ChEBI" id="CHEBI:29105"/>
        <label>2</label>
    </ligand>
</feature>
<dbReference type="PANTHER" id="PTHR43096:SF48">
    <property type="entry name" value="CHAPERONE PROTEIN DNAJ"/>
    <property type="match status" value="1"/>
</dbReference>
<dbReference type="InterPro" id="IPR001623">
    <property type="entry name" value="DnaJ_domain"/>
</dbReference>
<protein>
    <recommendedName>
        <fullName evidence="10 11">Chaperone protein DnaJ</fullName>
    </recommendedName>
</protein>
<evidence type="ECO:0000256" key="5">
    <source>
        <dbReference type="ARBA" id="ARBA00022771"/>
    </source>
</evidence>
<dbReference type="Gene3D" id="1.10.287.110">
    <property type="entry name" value="DnaJ domain"/>
    <property type="match status" value="1"/>
</dbReference>
<dbReference type="STRING" id="1118060.GCA_000311845_00970"/>
<dbReference type="RefSeq" id="WP_087185622.1">
    <property type="nucleotide sequence ID" value="NZ_DBFZLK010000004.1"/>
</dbReference>
<dbReference type="CDD" id="cd10719">
    <property type="entry name" value="DnaJ_zf"/>
    <property type="match status" value="1"/>
</dbReference>
<evidence type="ECO:0000256" key="2">
    <source>
        <dbReference type="ARBA" id="ARBA00022705"/>
    </source>
</evidence>
<dbReference type="PROSITE" id="PS50076">
    <property type="entry name" value="DNAJ_2"/>
    <property type="match status" value="1"/>
</dbReference>
<feature type="zinc finger region" description="CR-type" evidence="12">
    <location>
        <begin position="134"/>
        <end position="216"/>
    </location>
</feature>
<comment type="caution">
    <text evidence="15">The sequence shown here is derived from an EMBL/GenBank/DDBJ whole genome shotgun (WGS) entry which is preliminary data.</text>
</comment>
<evidence type="ECO:0000259" key="14">
    <source>
        <dbReference type="PROSITE" id="PS51188"/>
    </source>
</evidence>
<keyword evidence="4 11" id="KW-0677">Repeat</keyword>
<dbReference type="CDD" id="cd06257">
    <property type="entry name" value="DnaJ"/>
    <property type="match status" value="1"/>
</dbReference>
<feature type="binding site" evidence="11">
    <location>
        <position position="204"/>
    </location>
    <ligand>
        <name>Zn(2+)</name>
        <dbReference type="ChEBI" id="CHEBI:29105"/>
        <label>1</label>
    </ligand>
</feature>
<feature type="repeat" description="CXXCXGXG motif" evidence="11">
    <location>
        <begin position="164"/>
        <end position="171"/>
    </location>
</feature>
<dbReference type="GO" id="GO:0009408">
    <property type="term" value="P:response to heat"/>
    <property type="evidence" value="ECO:0007669"/>
    <property type="project" value="InterPro"/>
</dbReference>
<evidence type="ECO:0000313" key="15">
    <source>
        <dbReference type="EMBL" id="OUN44495.1"/>
    </source>
</evidence>
<dbReference type="GO" id="GO:0005737">
    <property type="term" value="C:cytoplasm"/>
    <property type="evidence" value="ECO:0007669"/>
    <property type="project" value="UniProtKB-SubCell"/>
</dbReference>
<dbReference type="CDD" id="cd10747">
    <property type="entry name" value="DnaJ_C"/>
    <property type="match status" value="1"/>
</dbReference>
<feature type="binding site" evidence="11">
    <location>
        <position position="147"/>
    </location>
    <ligand>
        <name>Zn(2+)</name>
        <dbReference type="ChEBI" id="CHEBI:29105"/>
        <label>1</label>
    </ligand>
</feature>
<dbReference type="Gene3D" id="2.60.260.20">
    <property type="entry name" value="Urease metallochaperone UreE, N-terminal domain"/>
    <property type="match status" value="2"/>
</dbReference>
<evidence type="ECO:0000256" key="7">
    <source>
        <dbReference type="ARBA" id="ARBA00023016"/>
    </source>
</evidence>
<feature type="binding site" evidence="11">
    <location>
        <position position="207"/>
    </location>
    <ligand>
        <name>Zn(2+)</name>
        <dbReference type="ChEBI" id="CHEBI:29105"/>
        <label>1</label>
    </ligand>
</feature>
<dbReference type="Pfam" id="PF00684">
    <property type="entry name" value="DnaJ_CXXCXGXG"/>
    <property type="match status" value="1"/>
</dbReference>
<evidence type="ECO:0000259" key="13">
    <source>
        <dbReference type="PROSITE" id="PS50076"/>
    </source>
</evidence>
<name>A0A1Y3U8Q8_9ACTN</name>
<evidence type="ECO:0000256" key="6">
    <source>
        <dbReference type="ARBA" id="ARBA00022833"/>
    </source>
</evidence>
<evidence type="ECO:0000256" key="4">
    <source>
        <dbReference type="ARBA" id="ARBA00022737"/>
    </source>
</evidence>
<keyword evidence="8 11" id="KW-0143">Chaperone</keyword>
<proteinExistence type="inferred from homology"/>
<keyword evidence="6 11" id="KW-0862">Zinc</keyword>
<feature type="binding site" evidence="11">
    <location>
        <position position="164"/>
    </location>
    <ligand>
        <name>Zn(2+)</name>
        <dbReference type="ChEBI" id="CHEBI:29105"/>
        <label>2</label>
    </ligand>
</feature>
<comment type="cofactor">
    <cofactor evidence="11">
        <name>Zn(2+)</name>
        <dbReference type="ChEBI" id="CHEBI:29105"/>
    </cofactor>
    <text evidence="11">Binds 2 Zn(2+) ions per monomer.</text>
</comment>
<dbReference type="PRINTS" id="PR00625">
    <property type="entry name" value="JDOMAIN"/>
</dbReference>
<feature type="binding site" evidence="11">
    <location>
        <position position="150"/>
    </location>
    <ligand>
        <name>Zn(2+)</name>
        <dbReference type="ChEBI" id="CHEBI:29105"/>
        <label>1</label>
    </ligand>
</feature>
<dbReference type="InterPro" id="IPR008971">
    <property type="entry name" value="HSP40/DnaJ_pept-bd"/>
</dbReference>
<evidence type="ECO:0000256" key="3">
    <source>
        <dbReference type="ARBA" id="ARBA00022723"/>
    </source>
</evidence>
<organism evidence="15 16">
    <name type="scientific">Enorma massiliensis</name>
    <dbReference type="NCBI Taxonomy" id="1472761"/>
    <lineage>
        <taxon>Bacteria</taxon>
        <taxon>Bacillati</taxon>
        <taxon>Actinomycetota</taxon>
        <taxon>Coriobacteriia</taxon>
        <taxon>Coriobacteriales</taxon>
        <taxon>Coriobacteriaceae</taxon>
        <taxon>Enorma</taxon>
    </lineage>
</organism>
<keyword evidence="3 11" id="KW-0479">Metal-binding</keyword>
<dbReference type="HAMAP" id="MF_01152">
    <property type="entry name" value="DnaJ"/>
    <property type="match status" value="1"/>
</dbReference>
<feature type="repeat" description="CXXCXGXG motif" evidence="11">
    <location>
        <begin position="204"/>
        <end position="211"/>
    </location>
</feature>
<sequence length="382" mass="41033">MPSSKDYYEILGVDRDADQRTIKRAFLKKAREVHPDVSDDPDAEQKFKEVNEAYSVLSDEQKRANYDRFGTPDGPGGSGYVDFSDIFGGMGMDDIFSSFFGGGGRSGRGGRTARRRGRDMAISLTISLEEAALGCTKTVTYDRLAPCEDCQGSGLSDGAQETTCPRCHGTGYVTTVQRSIFGQMQSSSPCPDCHGEGTVIDHPCDMCGGQGRTPNHERVEINVPAGVSSGQQLRVRGYGEAGFRGEASGDLLVSVAVAEHERFQRSGDDLVCAIDVSIAQAALGCTVEVPGIMPDETITFEVPAGTQYGDTVEVAEFGMPRVGGGGSRGRAIGQVRILVPRKLPGEARSHLEKYADAMGESYTARRSMGDRIRDAIDDILDQ</sequence>
<evidence type="ECO:0000256" key="10">
    <source>
        <dbReference type="ARBA" id="ARBA00067609"/>
    </source>
</evidence>
<feature type="repeat" description="CXXCXGXG motif" evidence="11">
    <location>
        <begin position="147"/>
        <end position="154"/>
    </location>
</feature>
<feature type="binding site" evidence="11">
    <location>
        <position position="193"/>
    </location>
    <ligand>
        <name>Zn(2+)</name>
        <dbReference type="ChEBI" id="CHEBI:29105"/>
        <label>2</label>
    </ligand>
</feature>
<feature type="binding site" evidence="11">
    <location>
        <position position="167"/>
    </location>
    <ligand>
        <name>Zn(2+)</name>
        <dbReference type="ChEBI" id="CHEBI:29105"/>
        <label>2</label>
    </ligand>
</feature>
<keyword evidence="5 11" id="KW-0863">Zinc-finger</keyword>
<comment type="subunit">
    <text evidence="11">Homodimer.</text>
</comment>
<dbReference type="InterPro" id="IPR001305">
    <property type="entry name" value="HSP_DnaJ_Cys-rich_dom"/>
</dbReference>
<dbReference type="Pfam" id="PF01556">
    <property type="entry name" value="DnaJ_C"/>
    <property type="match status" value="1"/>
</dbReference>
<evidence type="ECO:0000256" key="9">
    <source>
        <dbReference type="ARBA" id="ARBA00061004"/>
    </source>
</evidence>
<dbReference type="EMBL" id="NFHO01000001">
    <property type="protein sequence ID" value="OUN44495.1"/>
    <property type="molecule type" value="Genomic_DNA"/>
</dbReference>
<evidence type="ECO:0000256" key="1">
    <source>
        <dbReference type="ARBA" id="ARBA00022490"/>
    </source>
</evidence>
<reference evidence="16" key="1">
    <citation type="submission" date="2017-04" db="EMBL/GenBank/DDBJ databases">
        <title>Function of individual gut microbiota members based on whole genome sequencing of pure cultures obtained from chicken caecum.</title>
        <authorList>
            <person name="Medvecky M."/>
            <person name="Cejkova D."/>
            <person name="Polansky O."/>
            <person name="Karasova D."/>
            <person name="Kubasova T."/>
            <person name="Cizek A."/>
            <person name="Rychlik I."/>
        </authorList>
    </citation>
    <scope>NUCLEOTIDE SEQUENCE [LARGE SCALE GENOMIC DNA]</scope>
    <source>
        <strain evidence="16">An70</strain>
    </source>
</reference>
<dbReference type="NCBIfam" id="TIGR02349">
    <property type="entry name" value="DnaJ_bact"/>
    <property type="match status" value="1"/>
</dbReference>
<dbReference type="GO" id="GO:0031072">
    <property type="term" value="F:heat shock protein binding"/>
    <property type="evidence" value="ECO:0007669"/>
    <property type="project" value="InterPro"/>
</dbReference>
<feature type="repeat" description="CXXCXGXG motif" evidence="11">
    <location>
        <begin position="190"/>
        <end position="197"/>
    </location>
</feature>
<keyword evidence="2 11" id="KW-0235">DNA replication</keyword>
<dbReference type="AlphaFoldDB" id="A0A1Y3U8Q8"/>
<dbReference type="InterPro" id="IPR036410">
    <property type="entry name" value="HSP_DnaJ_Cys-rich_dom_sf"/>
</dbReference>
<dbReference type="InterPro" id="IPR002939">
    <property type="entry name" value="DnaJ_C"/>
</dbReference>
<dbReference type="GO" id="GO:0042026">
    <property type="term" value="P:protein refolding"/>
    <property type="evidence" value="ECO:0007669"/>
    <property type="project" value="TreeGrafter"/>
</dbReference>
<dbReference type="InterPro" id="IPR018253">
    <property type="entry name" value="DnaJ_domain_CS"/>
</dbReference>
<feature type="domain" description="CR-type" evidence="14">
    <location>
        <begin position="134"/>
        <end position="216"/>
    </location>
</feature>
<feature type="domain" description="J" evidence="13">
    <location>
        <begin position="6"/>
        <end position="70"/>
    </location>
</feature>
<comment type="similarity">
    <text evidence="9 11">Belongs to the DnaJ family.</text>
</comment>
<dbReference type="Pfam" id="PF00226">
    <property type="entry name" value="DnaJ"/>
    <property type="match status" value="1"/>
</dbReference>
<dbReference type="Proteomes" id="UP000196560">
    <property type="component" value="Unassembled WGS sequence"/>
</dbReference>
<accession>A0A1Y3U8Q8</accession>
<dbReference type="GO" id="GO:0006260">
    <property type="term" value="P:DNA replication"/>
    <property type="evidence" value="ECO:0007669"/>
    <property type="project" value="UniProtKB-KW"/>
</dbReference>
<evidence type="ECO:0000256" key="12">
    <source>
        <dbReference type="PROSITE-ProRule" id="PRU00546"/>
    </source>
</evidence>
<keyword evidence="16" id="KW-1185">Reference proteome</keyword>
<comment type="function">
    <text evidence="11">Participates actively in the response to hyperosmotic and heat shock by preventing the aggregation of stress-denatured proteins and by disaggregating proteins, also in an autonomous, DnaK-independent fashion. Unfolded proteins bind initially to DnaJ; upon interaction with the DnaJ-bound protein, DnaK hydrolyzes its bound ATP, resulting in the formation of a stable complex. GrpE releases ADP from DnaK; ATP binding to DnaK triggers the release of the substrate protein, thus completing the reaction cycle. Several rounds of ATP-dependent interactions between DnaJ, DnaK and GrpE are required for fully efficient folding. Also involved, together with DnaK and GrpE, in the DNA replication of plasmids through activation of initiation proteins.</text>
</comment>
<dbReference type="PANTHER" id="PTHR43096">
    <property type="entry name" value="DNAJ HOMOLOG 1, MITOCHONDRIAL-RELATED"/>
    <property type="match status" value="1"/>
</dbReference>
<dbReference type="FunFam" id="2.10.230.10:FF:000002">
    <property type="entry name" value="Molecular chaperone DnaJ"/>
    <property type="match status" value="1"/>
</dbReference>
<evidence type="ECO:0000256" key="11">
    <source>
        <dbReference type="HAMAP-Rule" id="MF_01152"/>
    </source>
</evidence>
<dbReference type="InterPro" id="IPR036869">
    <property type="entry name" value="J_dom_sf"/>
</dbReference>
<dbReference type="SUPFAM" id="SSF57938">
    <property type="entry name" value="DnaJ/Hsp40 cysteine-rich domain"/>
    <property type="match status" value="1"/>
</dbReference>
<evidence type="ECO:0000313" key="16">
    <source>
        <dbReference type="Proteomes" id="UP000196560"/>
    </source>
</evidence>
<dbReference type="Gene3D" id="2.10.230.10">
    <property type="entry name" value="Heat shock protein DnaJ, cysteine-rich domain"/>
    <property type="match status" value="1"/>
</dbReference>
<dbReference type="InterPro" id="IPR012724">
    <property type="entry name" value="DnaJ"/>
</dbReference>
<comment type="subcellular location">
    <subcellularLocation>
        <location evidence="11">Cytoplasm</location>
    </subcellularLocation>
</comment>